<dbReference type="AlphaFoldDB" id="A0A3B0VCD4"/>
<keyword evidence="3" id="KW-0645">Protease</keyword>
<dbReference type="GO" id="GO:0006508">
    <property type="term" value="P:proteolysis"/>
    <property type="evidence" value="ECO:0007669"/>
    <property type="project" value="UniProtKB-KW"/>
</dbReference>
<feature type="domain" description="Tail specific protease" evidence="1">
    <location>
        <begin position="2"/>
        <end position="93"/>
    </location>
</feature>
<proteinExistence type="predicted"/>
<dbReference type="Pfam" id="PF03572">
    <property type="entry name" value="Peptidase_S41"/>
    <property type="match status" value="1"/>
</dbReference>
<gene>
    <name evidence="3" type="ORF">MNBD_DELTA03-487</name>
</gene>
<reference evidence="3" key="1">
    <citation type="submission" date="2018-06" db="EMBL/GenBank/DDBJ databases">
        <authorList>
            <person name="Zhirakovskaya E."/>
        </authorList>
    </citation>
    <scope>NUCLEOTIDE SEQUENCE</scope>
</reference>
<feature type="domain" description="Tail specific protease C-terminal" evidence="2">
    <location>
        <begin position="98"/>
        <end position="237"/>
    </location>
</feature>
<evidence type="ECO:0000259" key="1">
    <source>
        <dbReference type="Pfam" id="PF03572"/>
    </source>
</evidence>
<dbReference type="InterPro" id="IPR029045">
    <property type="entry name" value="ClpP/crotonase-like_dom_sf"/>
</dbReference>
<evidence type="ECO:0000259" key="2">
    <source>
        <dbReference type="Pfam" id="PF11818"/>
    </source>
</evidence>
<protein>
    <submittedName>
        <fullName evidence="3">Tail-specific protease</fullName>
        <ecNumber evidence="3">3.4.21.102</ecNumber>
    </submittedName>
</protein>
<sequence length="241" mass="27396">MLILINRFSASASEIFAGAMQDYGRAIIVGSKHSYGKGTVQTMLNLDNQLPSFFGINVSRYQPLGALKLTTQKFYRINGGSTQDRGVVSDIVIPTRFMYSKIGEKYSENAMPWDKIAPASYKKWPSYPFNIKKLRELNAHLIKTNKKFIEIVKEADEARARQQHTIIDIDLASQRHERQKLAAIRKAAGDKPYSPYFHGEDYGQGKKVGRITPAQEKKKFIKRLNTDPAIQESLDILRRAE</sequence>
<dbReference type="EMBL" id="UOEX01000338">
    <property type="protein sequence ID" value="VAW40551.1"/>
    <property type="molecule type" value="Genomic_DNA"/>
</dbReference>
<dbReference type="InterPro" id="IPR005151">
    <property type="entry name" value="Tail-specific_protease"/>
</dbReference>
<evidence type="ECO:0000313" key="3">
    <source>
        <dbReference type="EMBL" id="VAW40551.1"/>
    </source>
</evidence>
<dbReference type="PANTHER" id="PTHR32060:SF22">
    <property type="entry name" value="CARBOXYL-TERMINAL-PROCESSING PEPTIDASE 3, CHLOROPLASTIC"/>
    <property type="match status" value="1"/>
</dbReference>
<organism evidence="3">
    <name type="scientific">hydrothermal vent metagenome</name>
    <dbReference type="NCBI Taxonomy" id="652676"/>
    <lineage>
        <taxon>unclassified sequences</taxon>
        <taxon>metagenomes</taxon>
        <taxon>ecological metagenomes</taxon>
    </lineage>
</organism>
<dbReference type="Pfam" id="PF11818">
    <property type="entry name" value="DUF3340"/>
    <property type="match status" value="1"/>
</dbReference>
<dbReference type="PANTHER" id="PTHR32060">
    <property type="entry name" value="TAIL-SPECIFIC PROTEASE"/>
    <property type="match status" value="1"/>
</dbReference>
<dbReference type="InterPro" id="IPR020992">
    <property type="entry name" value="Tail_Prtase_C"/>
</dbReference>
<keyword evidence="3" id="KW-0378">Hydrolase</keyword>
<dbReference type="Gene3D" id="3.90.226.10">
    <property type="entry name" value="2-enoyl-CoA Hydratase, Chain A, domain 1"/>
    <property type="match status" value="1"/>
</dbReference>
<dbReference type="EC" id="3.4.21.102" evidence="3"/>
<dbReference type="GO" id="GO:0030288">
    <property type="term" value="C:outer membrane-bounded periplasmic space"/>
    <property type="evidence" value="ECO:0007669"/>
    <property type="project" value="TreeGrafter"/>
</dbReference>
<dbReference type="GO" id="GO:0007165">
    <property type="term" value="P:signal transduction"/>
    <property type="evidence" value="ECO:0007669"/>
    <property type="project" value="TreeGrafter"/>
</dbReference>
<dbReference type="SUPFAM" id="SSF52096">
    <property type="entry name" value="ClpP/crotonase"/>
    <property type="match status" value="1"/>
</dbReference>
<accession>A0A3B0VCD4</accession>
<dbReference type="GO" id="GO:0004252">
    <property type="term" value="F:serine-type endopeptidase activity"/>
    <property type="evidence" value="ECO:0007669"/>
    <property type="project" value="UniProtKB-EC"/>
</dbReference>
<name>A0A3B0VCD4_9ZZZZ</name>